<dbReference type="Proteomes" id="UP000694864">
    <property type="component" value="Chromosome 13"/>
</dbReference>
<proteinExistence type="predicted"/>
<reference evidence="3" key="2">
    <citation type="submission" date="2025-08" db="UniProtKB">
        <authorList>
            <consortium name="RefSeq"/>
        </authorList>
    </citation>
    <scope>IDENTIFICATION</scope>
    <source>
        <tissue evidence="3">Leaf</tissue>
    </source>
</reference>
<organism evidence="2 3">
    <name type="scientific">Camelina sativa</name>
    <name type="common">False flax</name>
    <name type="synonym">Myagrum sativum</name>
    <dbReference type="NCBI Taxonomy" id="90675"/>
    <lineage>
        <taxon>Eukaryota</taxon>
        <taxon>Viridiplantae</taxon>
        <taxon>Streptophyta</taxon>
        <taxon>Embryophyta</taxon>
        <taxon>Tracheophyta</taxon>
        <taxon>Spermatophyta</taxon>
        <taxon>Magnoliopsida</taxon>
        <taxon>eudicotyledons</taxon>
        <taxon>Gunneridae</taxon>
        <taxon>Pentapetalae</taxon>
        <taxon>rosids</taxon>
        <taxon>malvids</taxon>
        <taxon>Brassicales</taxon>
        <taxon>Brassicaceae</taxon>
        <taxon>Camelineae</taxon>
        <taxon>Camelina</taxon>
    </lineage>
</organism>
<gene>
    <name evidence="3" type="primary">LOC104736979</name>
</gene>
<feature type="compositionally biased region" description="Low complexity" evidence="1">
    <location>
        <begin position="41"/>
        <end position="53"/>
    </location>
</feature>
<feature type="compositionally biased region" description="Pro residues" evidence="1">
    <location>
        <begin position="26"/>
        <end position="40"/>
    </location>
</feature>
<dbReference type="GeneID" id="104736979"/>
<reference evidence="2" key="1">
    <citation type="journal article" date="2014" name="Nat. Commun.">
        <title>The emerging biofuel crop Camelina sativa retains a highly undifferentiated hexaploid genome structure.</title>
        <authorList>
            <person name="Kagale S."/>
            <person name="Koh C."/>
            <person name="Nixon J."/>
            <person name="Bollina V."/>
            <person name="Clarke W.E."/>
            <person name="Tuteja R."/>
            <person name="Spillane C."/>
            <person name="Robinson S.J."/>
            <person name="Links M.G."/>
            <person name="Clarke C."/>
            <person name="Higgins E.E."/>
            <person name="Huebert T."/>
            <person name="Sharpe A.G."/>
            <person name="Parkin I.A."/>
        </authorList>
    </citation>
    <scope>NUCLEOTIDE SEQUENCE [LARGE SCALE GENOMIC DNA]</scope>
    <source>
        <strain evidence="2">cv. DH55</strain>
    </source>
</reference>
<feature type="compositionally biased region" description="Pro residues" evidence="1">
    <location>
        <begin position="70"/>
        <end position="83"/>
    </location>
</feature>
<dbReference type="RefSeq" id="XP_019090352.1">
    <property type="nucleotide sequence ID" value="XM_019234807.1"/>
</dbReference>
<feature type="region of interest" description="Disordered" evidence="1">
    <location>
        <begin position="1"/>
        <end position="102"/>
    </location>
</feature>
<accession>A0ABM1QUB4</accession>
<evidence type="ECO:0000313" key="3">
    <source>
        <dbReference type="RefSeq" id="XP_019090352.1"/>
    </source>
</evidence>
<keyword evidence="2" id="KW-1185">Reference proteome</keyword>
<evidence type="ECO:0000256" key="1">
    <source>
        <dbReference type="SAM" id="MobiDB-lite"/>
    </source>
</evidence>
<name>A0ABM1QUB4_CAMSA</name>
<feature type="compositionally biased region" description="Low complexity" evidence="1">
    <location>
        <begin position="15"/>
        <end position="25"/>
    </location>
</feature>
<protein>
    <submittedName>
        <fullName evidence="3">Classical arabinogalactan protein 9-like</fullName>
    </submittedName>
</protein>
<sequence length="137" mass="14960">MRNGINSKKRRKMNPPTEAPLSPASTAPPPPTLTAPPPPTFTASPTPATITSPQLVAMDEVTLLHSPSEISPPPPVANSPPRPSSNEEQLNPPWLPHDNDEDTQPIALEFYLEQTNYTKFCKLSSRSEENKTIAKLD</sequence>
<evidence type="ECO:0000313" key="2">
    <source>
        <dbReference type="Proteomes" id="UP000694864"/>
    </source>
</evidence>
<dbReference type="PRINTS" id="PR01217">
    <property type="entry name" value="PRICHEXTENSN"/>
</dbReference>